<dbReference type="CDD" id="cd00082">
    <property type="entry name" value="HisKA"/>
    <property type="match status" value="1"/>
</dbReference>
<feature type="domain" description="Histidine kinase" evidence="3">
    <location>
        <begin position="76"/>
        <end position="324"/>
    </location>
</feature>
<keyword evidence="5" id="KW-1185">Reference proteome</keyword>
<dbReference type="OrthoDB" id="10072242at2759"/>
<dbReference type="InterPro" id="IPR003594">
    <property type="entry name" value="HATPase_dom"/>
</dbReference>
<dbReference type="SUPFAM" id="SSF55874">
    <property type="entry name" value="ATPase domain of HSP90 chaperone/DNA topoisomerase II/histidine kinase"/>
    <property type="match status" value="1"/>
</dbReference>
<evidence type="ECO:0000256" key="2">
    <source>
        <dbReference type="SAM" id="Coils"/>
    </source>
</evidence>
<dbReference type="Pfam" id="PF02518">
    <property type="entry name" value="HATPase_c"/>
    <property type="match status" value="1"/>
</dbReference>
<reference evidence="5" key="1">
    <citation type="journal article" date="2017" name="bioRxiv">
        <title>Comparative analysis of the genomes of Stylophora pistillata and Acropora digitifera provides evidence for extensive differences between species of corals.</title>
        <authorList>
            <person name="Voolstra C.R."/>
            <person name="Li Y."/>
            <person name="Liew Y.J."/>
            <person name="Baumgarten S."/>
            <person name="Zoccola D."/>
            <person name="Flot J.-F."/>
            <person name="Tambutte S."/>
            <person name="Allemand D."/>
            <person name="Aranda M."/>
        </authorList>
    </citation>
    <scope>NUCLEOTIDE SEQUENCE [LARGE SCALE GENOMIC DNA]</scope>
</reference>
<dbReference type="GO" id="GO:0000155">
    <property type="term" value="F:phosphorelay sensor kinase activity"/>
    <property type="evidence" value="ECO:0007669"/>
    <property type="project" value="InterPro"/>
</dbReference>
<evidence type="ECO:0000259" key="3">
    <source>
        <dbReference type="PROSITE" id="PS50109"/>
    </source>
</evidence>
<name>A0A2B4R432_STYPI</name>
<dbReference type="Proteomes" id="UP000225706">
    <property type="component" value="Unassembled WGS sequence"/>
</dbReference>
<keyword evidence="1" id="KW-0597">Phosphoprotein</keyword>
<dbReference type="Pfam" id="PF00512">
    <property type="entry name" value="HisKA"/>
    <property type="match status" value="1"/>
</dbReference>
<accession>A0A2B4R432</accession>
<dbReference type="PANTHER" id="PTHR43065">
    <property type="entry name" value="SENSOR HISTIDINE KINASE"/>
    <property type="match status" value="1"/>
</dbReference>
<dbReference type="SMART" id="SM00388">
    <property type="entry name" value="HisKA"/>
    <property type="match status" value="1"/>
</dbReference>
<dbReference type="SUPFAM" id="SSF47384">
    <property type="entry name" value="Homodimeric domain of signal transducing histidine kinase"/>
    <property type="match status" value="1"/>
</dbReference>
<organism evidence="4 5">
    <name type="scientific">Stylophora pistillata</name>
    <name type="common">Smooth cauliflower coral</name>
    <dbReference type="NCBI Taxonomy" id="50429"/>
    <lineage>
        <taxon>Eukaryota</taxon>
        <taxon>Metazoa</taxon>
        <taxon>Cnidaria</taxon>
        <taxon>Anthozoa</taxon>
        <taxon>Hexacorallia</taxon>
        <taxon>Scleractinia</taxon>
        <taxon>Astrocoeniina</taxon>
        <taxon>Pocilloporidae</taxon>
        <taxon>Stylophora</taxon>
    </lineage>
</organism>
<evidence type="ECO:0000313" key="5">
    <source>
        <dbReference type="Proteomes" id="UP000225706"/>
    </source>
</evidence>
<dbReference type="SMART" id="SM00387">
    <property type="entry name" value="HATPase_c"/>
    <property type="match status" value="1"/>
</dbReference>
<dbReference type="PANTHER" id="PTHR43065:SF42">
    <property type="entry name" value="TWO-COMPONENT SENSOR PPRA"/>
    <property type="match status" value="1"/>
</dbReference>
<protein>
    <submittedName>
        <fullName evidence="4">Putative sensor protein</fullName>
    </submittedName>
</protein>
<evidence type="ECO:0000256" key="1">
    <source>
        <dbReference type="ARBA" id="ARBA00022553"/>
    </source>
</evidence>
<comment type="caution">
    <text evidence="4">The sequence shown here is derived from an EMBL/GenBank/DDBJ whole genome shotgun (WGS) entry which is preliminary data.</text>
</comment>
<sequence length="328" mass="37136">WAPWFQTVTEVFSENRRLIKDLQQHIESLDEKVKDRTRTIAQKNRELMDTLEELKAAQAQIVLQEKLASLGSVTAGIAHEMKNPLNFIINFAEISGDLMKELKESIEKQLEGEVNPDYQEILGSLEQNLAYIEEHGHRADSIIRSMLMHARGSSGEKQGTNVVKLLQESISLGLSNFRGEKHAHLPNVETNFEENLPEIPLVVEDLGRVFLNVINNACHATEQKWHDLEKKEELEGYKPEVRVSVKQSDNFVEICFRDNGCGIPARLKKRVFEPFFTTKSTGKGTGLGLSMSYDIVVQQHGGIMNVDSSIGNHTEIRIMLPIHPKETE</sequence>
<dbReference type="PROSITE" id="PS50109">
    <property type="entry name" value="HIS_KIN"/>
    <property type="match status" value="1"/>
</dbReference>
<proteinExistence type="predicted"/>
<dbReference type="PRINTS" id="PR00344">
    <property type="entry name" value="BCTRLSENSOR"/>
</dbReference>
<dbReference type="STRING" id="50429.A0A2B4R432"/>
<dbReference type="AlphaFoldDB" id="A0A2B4R432"/>
<gene>
    <name evidence="4" type="ORF">AWC38_SpisGene25497</name>
</gene>
<feature type="non-terminal residue" evidence="4">
    <location>
        <position position="1"/>
    </location>
</feature>
<dbReference type="InterPro" id="IPR036097">
    <property type="entry name" value="HisK_dim/P_sf"/>
</dbReference>
<dbReference type="InterPro" id="IPR036890">
    <property type="entry name" value="HATPase_C_sf"/>
</dbReference>
<dbReference type="InterPro" id="IPR003661">
    <property type="entry name" value="HisK_dim/P_dom"/>
</dbReference>
<dbReference type="InterPro" id="IPR005467">
    <property type="entry name" value="His_kinase_dom"/>
</dbReference>
<dbReference type="Gene3D" id="1.10.287.130">
    <property type="match status" value="1"/>
</dbReference>
<feature type="coiled-coil region" evidence="2">
    <location>
        <begin position="12"/>
        <end position="60"/>
    </location>
</feature>
<dbReference type="EMBL" id="LSMT01004028">
    <property type="protein sequence ID" value="PFX11065.1"/>
    <property type="molecule type" value="Genomic_DNA"/>
</dbReference>
<keyword evidence="2" id="KW-0175">Coiled coil</keyword>
<dbReference type="Gene3D" id="3.30.565.10">
    <property type="entry name" value="Histidine kinase-like ATPase, C-terminal domain"/>
    <property type="match status" value="1"/>
</dbReference>
<dbReference type="InterPro" id="IPR004358">
    <property type="entry name" value="Sig_transdc_His_kin-like_C"/>
</dbReference>
<evidence type="ECO:0000313" key="4">
    <source>
        <dbReference type="EMBL" id="PFX11065.1"/>
    </source>
</evidence>